<dbReference type="PANTHER" id="PTHR36985:SF1">
    <property type="entry name" value="TRANSLOCATION AND ASSEMBLY MODULE SUBUNIT TAMB"/>
    <property type="match status" value="1"/>
</dbReference>
<evidence type="ECO:0000256" key="3">
    <source>
        <dbReference type="ARBA" id="ARBA00022989"/>
    </source>
</evidence>
<evidence type="ECO:0000313" key="7">
    <source>
        <dbReference type="Proteomes" id="UP000252707"/>
    </source>
</evidence>
<comment type="subcellular location">
    <subcellularLocation>
        <location evidence="1">Membrane</location>
        <topology evidence="1">Single-pass membrane protein</topology>
    </subcellularLocation>
</comment>
<dbReference type="GO" id="GO:0009306">
    <property type="term" value="P:protein secretion"/>
    <property type="evidence" value="ECO:0007669"/>
    <property type="project" value="InterPro"/>
</dbReference>
<keyword evidence="3" id="KW-1133">Transmembrane helix</keyword>
<keyword evidence="2" id="KW-0812">Transmembrane</keyword>
<dbReference type="EMBL" id="QPJY01000010">
    <property type="protein sequence ID" value="RCX26376.1"/>
    <property type="molecule type" value="Genomic_DNA"/>
</dbReference>
<protein>
    <submittedName>
        <fullName evidence="6">Autotransporter secretion inner membrane protein TamB</fullName>
    </submittedName>
</protein>
<dbReference type="RefSeq" id="WP_114280791.1">
    <property type="nucleotide sequence ID" value="NZ_QPJY01000010.1"/>
</dbReference>
<keyword evidence="4" id="KW-0472">Membrane</keyword>
<dbReference type="GO" id="GO:0097347">
    <property type="term" value="C:TAM protein secretion complex"/>
    <property type="evidence" value="ECO:0007669"/>
    <property type="project" value="TreeGrafter"/>
</dbReference>
<dbReference type="OrthoDB" id="5555605at2"/>
<keyword evidence="7" id="KW-1185">Reference proteome</keyword>
<dbReference type="PANTHER" id="PTHR36985">
    <property type="entry name" value="TRANSLOCATION AND ASSEMBLY MODULE SUBUNIT TAMB"/>
    <property type="match status" value="1"/>
</dbReference>
<feature type="domain" description="Translocation and assembly module TamB C-terminal" evidence="5">
    <location>
        <begin position="820"/>
        <end position="1150"/>
    </location>
</feature>
<dbReference type="AlphaFoldDB" id="A0A369C0P5"/>
<comment type="caution">
    <text evidence="6">The sequence shown here is derived from an EMBL/GenBank/DDBJ whole genome shotgun (WGS) entry which is preliminary data.</text>
</comment>
<name>A0A369C0P5_9GAMM</name>
<sequence length="1152" mass="120547">MKRLLAAGLANLLLLLALLLAALGIIAGTEPGTRWLWRFAQPLVPGELAAERVGGTLLGGLRLEGLNYRGAGLELTLGRLELDWRPSALTLRRLHVTRLALEDLDLRLPPPAPDVPPAGAPVLADLLLPLDLRVDQARLERAVIHREAQSWPLDRVELAAGFEGGVLRLERLEADAPELAVRSSGSLATTAEWPLELTLEWRLKLPEQPELAGAGTLSGPLLTPTLEHRLTAPFALSTSGRLALGGEAPAAELSGRWEGLRWPLAGDAVTVASASGGYRFSGGAAQWSASLEAAITGAQIPPGQWSAEARGDSTGLRLEALRGGILDGELTAAGELAWSPAPSWRVELAGSGLDPGTRWPEWPGRLALAGSSEGRLGEGGVEAQIRLERLDGTLRGYPLEAQLAAGVAGESVRVERATLRSGETRIEAAGGLDREWALTWRVASANLAELLPQLGGALQASGTLRGPRAAPRVQASVHGESLALEGMRMASLDGSVDLDPLDQAPSRLDLAAGGLALDGETIGNLRLAGEGRTTSHRLRLDLTGGEPTLALAASGGWNGKAWEGRLERLDLAQQQAGAWTLERPAALSLGPASARGDTLCLASAPARFCVEGRWARPSGWSASGRLEQLPLERLGPWLPEGVAVEGTAGGEVQAAGLGPAVKADLRLAVPETVVRYRDPDGKPAAVTLTGLNLSGALEGSRAEARLQAALAGGGGVESRLTLARGAAGWGEARLGGEAQLELPDLELVAAFAPGLERPRGQVRANLAFAGTVAAPRLQGEAALTGFEAAIPPLGIRVSEGELRARGDEQGVIALTGRARSGPGAVSLDGRVVLDAQQGWPLRLQVRGKDFEAVNLPEARALVDPALALDLQGQRLQVSGEVAVPEARITLRELPTSAVAVSDDVVVVDAESPPAERSPLALFADLTVRLGEKVTFTGFGLGARLGGSLRVREAPGQAPRGEGELRILEGRYKAYGQDLTIDRGRLIFAGPIDNPALDLRATRSVGDIVAGLQATGTAQASRVTLFSTPPMEDAEVLSYLLLGRPLNQASGSDGQMLMGAVGALGVSGGNLLAKQIGNTLGLDDVRVESESGLESTSLVLGRYLSPKLYVSYGVGLFEPGTSVQMRYDLSRRFKLRAESGTQSGMDILYSIEK</sequence>
<dbReference type="InterPro" id="IPR007452">
    <property type="entry name" value="TamB_C"/>
</dbReference>
<evidence type="ECO:0000256" key="4">
    <source>
        <dbReference type="ARBA" id="ARBA00023136"/>
    </source>
</evidence>
<proteinExistence type="predicted"/>
<dbReference type="Pfam" id="PF04357">
    <property type="entry name" value="TamB"/>
    <property type="match status" value="1"/>
</dbReference>
<evidence type="ECO:0000259" key="5">
    <source>
        <dbReference type="Pfam" id="PF04357"/>
    </source>
</evidence>
<organism evidence="6 7">
    <name type="scientific">Thioalbus denitrificans</name>
    <dbReference type="NCBI Taxonomy" id="547122"/>
    <lineage>
        <taxon>Bacteria</taxon>
        <taxon>Pseudomonadati</taxon>
        <taxon>Pseudomonadota</taxon>
        <taxon>Gammaproteobacteria</taxon>
        <taxon>Chromatiales</taxon>
        <taxon>Ectothiorhodospiraceae</taxon>
        <taxon>Thioalbus</taxon>
    </lineage>
</organism>
<evidence type="ECO:0000313" key="6">
    <source>
        <dbReference type="EMBL" id="RCX26376.1"/>
    </source>
</evidence>
<evidence type="ECO:0000256" key="1">
    <source>
        <dbReference type="ARBA" id="ARBA00004167"/>
    </source>
</evidence>
<accession>A0A369C0P5</accession>
<dbReference type="Proteomes" id="UP000252707">
    <property type="component" value="Unassembled WGS sequence"/>
</dbReference>
<dbReference type="GO" id="GO:0005886">
    <property type="term" value="C:plasma membrane"/>
    <property type="evidence" value="ECO:0007669"/>
    <property type="project" value="InterPro"/>
</dbReference>
<gene>
    <name evidence="6" type="ORF">DFQ59_11086</name>
</gene>
<evidence type="ECO:0000256" key="2">
    <source>
        <dbReference type="ARBA" id="ARBA00022692"/>
    </source>
</evidence>
<reference evidence="6 7" key="1">
    <citation type="submission" date="2018-07" db="EMBL/GenBank/DDBJ databases">
        <title>Genomic Encyclopedia of Type Strains, Phase IV (KMG-IV): sequencing the most valuable type-strain genomes for metagenomic binning, comparative biology and taxonomic classification.</title>
        <authorList>
            <person name="Goeker M."/>
        </authorList>
    </citation>
    <scope>NUCLEOTIDE SEQUENCE [LARGE SCALE GENOMIC DNA]</scope>
    <source>
        <strain evidence="6 7">DSM 26407</strain>
    </source>
</reference>